<evidence type="ECO:0000313" key="3">
    <source>
        <dbReference type="Proteomes" id="UP001189429"/>
    </source>
</evidence>
<organism evidence="2 3">
    <name type="scientific">Prorocentrum cordatum</name>
    <dbReference type="NCBI Taxonomy" id="2364126"/>
    <lineage>
        <taxon>Eukaryota</taxon>
        <taxon>Sar</taxon>
        <taxon>Alveolata</taxon>
        <taxon>Dinophyceae</taxon>
        <taxon>Prorocentrales</taxon>
        <taxon>Prorocentraceae</taxon>
        <taxon>Prorocentrum</taxon>
    </lineage>
</organism>
<gene>
    <name evidence="2" type="ORF">PCOR1329_LOCUS70428</name>
</gene>
<reference evidence="2" key="1">
    <citation type="submission" date="2023-10" db="EMBL/GenBank/DDBJ databases">
        <authorList>
            <person name="Chen Y."/>
            <person name="Shah S."/>
            <person name="Dougan E. K."/>
            <person name="Thang M."/>
            <person name="Chan C."/>
        </authorList>
    </citation>
    <scope>NUCLEOTIDE SEQUENCE [LARGE SCALE GENOMIC DNA]</scope>
</reference>
<comment type="caution">
    <text evidence="2">The sequence shown here is derived from an EMBL/GenBank/DDBJ whole genome shotgun (WGS) entry which is preliminary data.</text>
</comment>
<evidence type="ECO:0000313" key="2">
    <source>
        <dbReference type="EMBL" id="CAK0890124.1"/>
    </source>
</evidence>
<feature type="region of interest" description="Disordered" evidence="1">
    <location>
        <begin position="118"/>
        <end position="142"/>
    </location>
</feature>
<protein>
    <submittedName>
        <fullName evidence="2">Uncharacterized protein</fullName>
    </submittedName>
</protein>
<dbReference type="EMBL" id="CAUYUJ010019301">
    <property type="protein sequence ID" value="CAK0890124.1"/>
    <property type="molecule type" value="Genomic_DNA"/>
</dbReference>
<feature type="compositionally biased region" description="Basic residues" evidence="1">
    <location>
        <begin position="120"/>
        <end position="129"/>
    </location>
</feature>
<sequence>MDANQDADSYYVQDCRQVQNNTHTVQTLTGQISRLVGALDDRRHCRHVVDEAVGSVTRTILARIREHQKQAQNPAERNNRRMMYQKLSDNLGITARVLEDVDLLGVLSHGVPGCGGFQRGRGRRGRGRRASAGAAPEAGRDGTTAVRCVEEHMEALKRIYTDLASVAEEHDGTFESMSMDSLFLSTSMDIERGREEIHIPSYYRMSWLSQRTRGGGRGVRDGLCRRKCAEEVDSGRRLSGSTSYRRPSHVELKRPDLKTFHRGVVALGGSVAPGRVFCDLARFSLFALALDVHSVWVARQCSLSASGTPRLPLPV</sequence>
<keyword evidence="3" id="KW-1185">Reference proteome</keyword>
<evidence type="ECO:0000256" key="1">
    <source>
        <dbReference type="SAM" id="MobiDB-lite"/>
    </source>
</evidence>
<name>A0ABN9WTP4_9DINO</name>
<accession>A0ABN9WTP4</accession>
<proteinExistence type="predicted"/>
<dbReference type="Proteomes" id="UP001189429">
    <property type="component" value="Unassembled WGS sequence"/>
</dbReference>